<name>A0A0G0B8G9_9BACT</name>
<dbReference type="InterPro" id="IPR013780">
    <property type="entry name" value="Glyco_hydro_b"/>
</dbReference>
<dbReference type="EMBL" id="LBPY01000021">
    <property type="protein sequence ID" value="KKP65678.1"/>
    <property type="molecule type" value="Genomic_DNA"/>
</dbReference>
<accession>A0A0G0B8G9</accession>
<dbReference type="GO" id="GO:0008168">
    <property type="term" value="F:methyltransferase activity"/>
    <property type="evidence" value="ECO:0007669"/>
    <property type="project" value="UniProtKB-KW"/>
</dbReference>
<dbReference type="Gene3D" id="3.40.50.150">
    <property type="entry name" value="Vaccinia Virus protein VP39"/>
    <property type="match status" value="1"/>
</dbReference>
<keyword evidence="1" id="KW-0808">Transferase</keyword>
<dbReference type="PATRIC" id="fig|1618761.3.peg.770"/>
<keyword evidence="1" id="KW-0489">Methyltransferase</keyword>
<dbReference type="GO" id="GO:0032259">
    <property type="term" value="P:methylation"/>
    <property type="evidence" value="ECO:0007669"/>
    <property type="project" value="UniProtKB-KW"/>
</dbReference>
<gene>
    <name evidence="1" type="ORF">UR64_C0021G0007</name>
</gene>
<dbReference type="Gene3D" id="2.60.40.1180">
    <property type="entry name" value="Golgi alpha-mannosidase II"/>
    <property type="match status" value="1"/>
</dbReference>
<organism evidence="1 2">
    <name type="scientific">Candidatus Nomurabacteria bacterium GW2011_GWE1_35_16</name>
    <dbReference type="NCBI Taxonomy" id="1618761"/>
    <lineage>
        <taxon>Bacteria</taxon>
        <taxon>Candidatus Nomuraibacteriota</taxon>
    </lineage>
</organism>
<dbReference type="CDD" id="cd02440">
    <property type="entry name" value="AdoMet_MTases"/>
    <property type="match status" value="1"/>
</dbReference>
<evidence type="ECO:0000313" key="2">
    <source>
        <dbReference type="Proteomes" id="UP000034952"/>
    </source>
</evidence>
<comment type="caution">
    <text evidence="1">The sequence shown here is derived from an EMBL/GenBank/DDBJ whole genome shotgun (WGS) entry which is preliminary data.</text>
</comment>
<protein>
    <submittedName>
        <fullName evidence="1">SAM dependent methyltransferase</fullName>
    </submittedName>
</protein>
<dbReference type="SUPFAM" id="SSF53335">
    <property type="entry name" value="S-adenosyl-L-methionine-dependent methyltransferases"/>
    <property type="match status" value="1"/>
</dbReference>
<dbReference type="InterPro" id="IPR029063">
    <property type="entry name" value="SAM-dependent_MTases_sf"/>
</dbReference>
<dbReference type="PANTHER" id="PTHR43042">
    <property type="entry name" value="SAM-DEPENDENT METHYLTRANSFERASE"/>
    <property type="match status" value="1"/>
</dbReference>
<dbReference type="Proteomes" id="UP000034952">
    <property type="component" value="Unassembled WGS sequence"/>
</dbReference>
<dbReference type="AlphaFoldDB" id="A0A0G0B8G9"/>
<reference evidence="1 2" key="1">
    <citation type="journal article" date="2015" name="Nature">
        <title>rRNA introns, odd ribosomes, and small enigmatic genomes across a large radiation of phyla.</title>
        <authorList>
            <person name="Brown C.T."/>
            <person name="Hug L.A."/>
            <person name="Thomas B.C."/>
            <person name="Sharon I."/>
            <person name="Castelle C.J."/>
            <person name="Singh A."/>
            <person name="Wilkins M.J."/>
            <person name="Williams K.H."/>
            <person name="Banfield J.F."/>
        </authorList>
    </citation>
    <scope>NUCLEOTIDE SEQUENCE [LARGE SCALE GENOMIC DNA]</scope>
</reference>
<proteinExistence type="predicted"/>
<dbReference type="PANTHER" id="PTHR43042:SF2">
    <property type="entry name" value="SAM-DEPENDENT METHYLTRANSFERASE"/>
    <property type="match status" value="1"/>
</dbReference>
<sequence length="301" mass="34110">MILKTTKQKEYELIDSGNGKKLERYGSYIISRPDPEALWKRNLDDKEWEKLDLEFIRNGTKNKWIIKNGILNNWNIKFGGLDFNIKPTSFKHLGLFPEQLPNWEWMSELIRCGKRPCLKGAQGEASGSNSISVLNLFAYTGGATLACAKAGAEVCHVDGSKSAVDWARLNAELSGLKDAPIRWLIEDVTLFLKREIKRGRKYDAIIMDPPAFGHGPKDELWKIEEHFLTLMDLCKQVLSTDPLFILINGYTAGYSSIVYQNNLIDLMKDYKGFVAGGELVIEDSTNKKLLPCGIFARWSKE</sequence>
<evidence type="ECO:0000313" key="1">
    <source>
        <dbReference type="EMBL" id="KKP65678.1"/>
    </source>
</evidence>